<evidence type="ECO:0000313" key="2">
    <source>
        <dbReference type="EMBL" id="TWU03264.1"/>
    </source>
</evidence>
<evidence type="ECO:0000313" key="3">
    <source>
        <dbReference type="Proteomes" id="UP000316213"/>
    </source>
</evidence>
<dbReference type="PRINTS" id="PR00411">
    <property type="entry name" value="PNDRDTASEI"/>
</dbReference>
<keyword evidence="3" id="KW-1185">Reference proteome</keyword>
<keyword evidence="2" id="KW-0560">Oxidoreductase</keyword>
<dbReference type="Gene3D" id="3.50.50.60">
    <property type="entry name" value="FAD/NAD(P)-binding domain"/>
    <property type="match status" value="1"/>
</dbReference>
<proteinExistence type="predicted"/>
<dbReference type="GO" id="GO:0071949">
    <property type="term" value="F:FAD binding"/>
    <property type="evidence" value="ECO:0007669"/>
    <property type="project" value="InterPro"/>
</dbReference>
<accession>A0A5C6AYP5</accession>
<dbReference type="Proteomes" id="UP000316213">
    <property type="component" value="Unassembled WGS sequence"/>
</dbReference>
<dbReference type="InterPro" id="IPR050816">
    <property type="entry name" value="Flavin-dep_Halogenase_NPB"/>
</dbReference>
<dbReference type="EMBL" id="SJPM01000001">
    <property type="protein sequence ID" value="TWU03264.1"/>
    <property type="molecule type" value="Genomic_DNA"/>
</dbReference>
<organism evidence="2 3">
    <name type="scientific">Neorhodopirellula pilleata</name>
    <dbReference type="NCBI Taxonomy" id="2714738"/>
    <lineage>
        <taxon>Bacteria</taxon>
        <taxon>Pseudomonadati</taxon>
        <taxon>Planctomycetota</taxon>
        <taxon>Planctomycetia</taxon>
        <taxon>Pirellulales</taxon>
        <taxon>Pirellulaceae</taxon>
        <taxon>Neorhodopirellula</taxon>
    </lineage>
</organism>
<dbReference type="PANTHER" id="PTHR43747:SF1">
    <property type="entry name" value="SLR1998 PROTEIN"/>
    <property type="match status" value="1"/>
</dbReference>
<comment type="caution">
    <text evidence="2">The sequence shown here is derived from an EMBL/GenBank/DDBJ whole genome shotgun (WGS) entry which is preliminary data.</text>
</comment>
<dbReference type="Pfam" id="PF01494">
    <property type="entry name" value="FAD_binding_3"/>
    <property type="match status" value="1"/>
</dbReference>
<feature type="domain" description="FAD-binding" evidence="1">
    <location>
        <begin position="6"/>
        <end position="316"/>
    </location>
</feature>
<reference evidence="2 3" key="1">
    <citation type="submission" date="2019-02" db="EMBL/GenBank/DDBJ databases">
        <title>Deep-cultivation of Planctomycetes and their phenomic and genomic characterization uncovers novel biology.</title>
        <authorList>
            <person name="Wiegand S."/>
            <person name="Jogler M."/>
            <person name="Boedeker C."/>
            <person name="Pinto D."/>
            <person name="Vollmers J."/>
            <person name="Rivas-Marin E."/>
            <person name="Kohn T."/>
            <person name="Peeters S.H."/>
            <person name="Heuer A."/>
            <person name="Rast P."/>
            <person name="Oberbeckmann S."/>
            <person name="Bunk B."/>
            <person name="Jeske O."/>
            <person name="Meyerdierks A."/>
            <person name="Storesund J.E."/>
            <person name="Kallscheuer N."/>
            <person name="Luecker S."/>
            <person name="Lage O.M."/>
            <person name="Pohl T."/>
            <person name="Merkel B.J."/>
            <person name="Hornburger P."/>
            <person name="Mueller R.-W."/>
            <person name="Bruemmer F."/>
            <person name="Labrenz M."/>
            <person name="Spormann A.M."/>
            <person name="Op Den Camp H."/>
            <person name="Overmann J."/>
            <person name="Amann R."/>
            <person name="Jetten M.S.M."/>
            <person name="Mascher T."/>
            <person name="Medema M.H."/>
            <person name="Devos D.P."/>
            <person name="Kaster A.-K."/>
            <person name="Ovreas L."/>
            <person name="Rohde M."/>
            <person name="Galperin M.Y."/>
            <person name="Jogler C."/>
        </authorList>
    </citation>
    <scope>NUCLEOTIDE SEQUENCE [LARGE SCALE GENOMIC DNA]</scope>
    <source>
        <strain evidence="2 3">Pla100</strain>
    </source>
</reference>
<name>A0A5C6AYP5_9BACT</name>
<dbReference type="PANTHER" id="PTHR43747">
    <property type="entry name" value="FAD-BINDING PROTEIN"/>
    <property type="match status" value="1"/>
</dbReference>
<protein>
    <submittedName>
        <fullName evidence="2">Putative FAD-dependent oxidoreductase LodB</fullName>
        <ecNumber evidence="2">1.-.-.-</ecNumber>
    </submittedName>
</protein>
<dbReference type="SUPFAM" id="SSF51905">
    <property type="entry name" value="FAD/NAD(P)-binding domain"/>
    <property type="match status" value="1"/>
</dbReference>
<dbReference type="OrthoDB" id="9806565at2"/>
<dbReference type="EC" id="1.-.-.-" evidence="2"/>
<dbReference type="InterPro" id="IPR036188">
    <property type="entry name" value="FAD/NAD-bd_sf"/>
</dbReference>
<evidence type="ECO:0000259" key="1">
    <source>
        <dbReference type="Pfam" id="PF01494"/>
    </source>
</evidence>
<dbReference type="AlphaFoldDB" id="A0A5C6AYP5"/>
<sequence>MKNSYDCVVIGGGPAGGTAAAVVAQAGHSTLLIEREAMPRFHVGESLMPETYWPLQRLGLVDKMKSSGWQPKKSVQFVTHTGKESEPFFFREHDERECATTWQVERSEFDQMLFDRASELGADCYDQTRLIDVCFDESVATDGIPKATGVVIRDAEGVQRQIDCRVVIDATGQQSFIAGKLGLKEINPDLKKAAVWTYFKDATRGDGDNEGATIILNTENKNAWFWFIPQSRGITSIGCVGDNDYLLKGRGTPEEIFNEELSRCPGLMPRLQNATRVGKFSTAKEFSYMTKTHAGEGWVLVGDAFGFIDPVYSSGVYFALEMGVRAGDAVIEGLEMGDVSGQQLGKWATDFKAGADRVRKLVHAFYDKDFSIGRFMKEYPQYRSNLTDLLIGRIFHEDAGRMFPDMQRSIERTRQEMAQTVV</sequence>
<dbReference type="InterPro" id="IPR002938">
    <property type="entry name" value="FAD-bd"/>
</dbReference>
<gene>
    <name evidence="2" type="primary">lodB</name>
    <name evidence="2" type="ORF">Pla100_01820</name>
</gene>
<dbReference type="GO" id="GO:0016491">
    <property type="term" value="F:oxidoreductase activity"/>
    <property type="evidence" value="ECO:0007669"/>
    <property type="project" value="UniProtKB-KW"/>
</dbReference>
<dbReference type="RefSeq" id="WP_146575823.1">
    <property type="nucleotide sequence ID" value="NZ_SJPM01000001.1"/>
</dbReference>